<evidence type="ECO:0000256" key="1">
    <source>
        <dbReference type="SAM" id="Phobius"/>
    </source>
</evidence>
<accession>A0A242BGS0</accession>
<protein>
    <submittedName>
        <fullName evidence="2">Uncharacterized protein</fullName>
    </submittedName>
</protein>
<evidence type="ECO:0000313" key="3">
    <source>
        <dbReference type="Proteomes" id="UP000194885"/>
    </source>
</evidence>
<name>A0A242BGS0_ENTFC</name>
<keyword evidence="1" id="KW-0812">Transmembrane</keyword>
<reference evidence="2 3" key="1">
    <citation type="submission" date="2017-05" db="EMBL/GenBank/DDBJ databases">
        <title>The Genome Sequence of Enterococcus faecium 7H8_DIV0219.</title>
        <authorList>
            <consortium name="The Broad Institute Genomics Platform"/>
            <consortium name="The Broad Institute Genomic Center for Infectious Diseases"/>
            <person name="Earl A."/>
            <person name="Manson A."/>
            <person name="Schwartman J."/>
            <person name="Gilmore M."/>
            <person name="Abouelleil A."/>
            <person name="Cao P."/>
            <person name="Chapman S."/>
            <person name="Cusick C."/>
            <person name="Shea T."/>
            <person name="Young S."/>
            <person name="Neafsey D."/>
            <person name="Nusbaum C."/>
            <person name="Birren B."/>
        </authorList>
    </citation>
    <scope>NUCLEOTIDE SEQUENCE [LARGE SCALE GENOMIC DNA]</scope>
    <source>
        <strain evidence="2 3">7H8_DIV0219</strain>
    </source>
</reference>
<dbReference type="AlphaFoldDB" id="A0A242BGS0"/>
<gene>
    <name evidence="2" type="ORF">A5810_000938</name>
</gene>
<evidence type="ECO:0000313" key="2">
    <source>
        <dbReference type="EMBL" id="OTN94693.1"/>
    </source>
</evidence>
<dbReference type="RefSeq" id="WP_172892097.1">
    <property type="nucleotide sequence ID" value="NZ_JABTDD010000066.1"/>
</dbReference>
<keyword evidence="1" id="KW-1133">Transmembrane helix</keyword>
<comment type="caution">
    <text evidence="2">The sequence shown here is derived from an EMBL/GenBank/DDBJ whole genome shotgun (WGS) entry which is preliminary data.</text>
</comment>
<dbReference type="EMBL" id="NGKW01000002">
    <property type="protein sequence ID" value="OTN94693.1"/>
    <property type="molecule type" value="Genomic_DNA"/>
</dbReference>
<proteinExistence type="predicted"/>
<keyword evidence="1" id="KW-0472">Membrane</keyword>
<sequence length="53" mass="6196">MRRKTKEKINHLINIGIFCSIIMAIFSVILLLQKRYFWAFLSMIGMMVGIASF</sequence>
<feature type="transmembrane region" description="Helical" evidence="1">
    <location>
        <begin position="12"/>
        <end position="30"/>
    </location>
</feature>
<organism evidence="2 3">
    <name type="scientific">Enterococcus faecium</name>
    <name type="common">Streptococcus faecium</name>
    <dbReference type="NCBI Taxonomy" id="1352"/>
    <lineage>
        <taxon>Bacteria</taxon>
        <taxon>Bacillati</taxon>
        <taxon>Bacillota</taxon>
        <taxon>Bacilli</taxon>
        <taxon>Lactobacillales</taxon>
        <taxon>Enterococcaceae</taxon>
        <taxon>Enterococcus</taxon>
    </lineage>
</organism>
<dbReference type="Proteomes" id="UP000194885">
    <property type="component" value="Unassembled WGS sequence"/>
</dbReference>
<feature type="transmembrane region" description="Helical" evidence="1">
    <location>
        <begin position="36"/>
        <end position="52"/>
    </location>
</feature>